<dbReference type="InterPro" id="IPR028211">
    <property type="entry name" value="Ntr2"/>
</dbReference>
<evidence type="ECO:0000256" key="4">
    <source>
        <dbReference type="SAM" id="MobiDB-lite"/>
    </source>
</evidence>
<proteinExistence type="predicted"/>
<feature type="region of interest" description="Disordered" evidence="4">
    <location>
        <begin position="1"/>
        <end position="110"/>
    </location>
</feature>
<dbReference type="EMBL" id="KL197711">
    <property type="protein sequence ID" value="KDQ62610.1"/>
    <property type="molecule type" value="Genomic_DNA"/>
</dbReference>
<reference evidence="6" key="1">
    <citation type="journal article" date="2014" name="Proc. Natl. Acad. Sci. U.S.A.">
        <title>Extensive sampling of basidiomycete genomes demonstrates inadequacy of the white-rot/brown-rot paradigm for wood decay fungi.</title>
        <authorList>
            <person name="Riley R."/>
            <person name="Salamov A.A."/>
            <person name="Brown D.W."/>
            <person name="Nagy L.G."/>
            <person name="Floudas D."/>
            <person name="Held B.W."/>
            <person name="Levasseur A."/>
            <person name="Lombard V."/>
            <person name="Morin E."/>
            <person name="Otillar R."/>
            <person name="Lindquist E.A."/>
            <person name="Sun H."/>
            <person name="LaButti K.M."/>
            <person name="Schmutz J."/>
            <person name="Jabbour D."/>
            <person name="Luo H."/>
            <person name="Baker S.E."/>
            <person name="Pisabarro A.G."/>
            <person name="Walton J.D."/>
            <person name="Blanchette R.A."/>
            <person name="Henrissat B."/>
            <person name="Martin F."/>
            <person name="Cullen D."/>
            <person name="Hibbett D.S."/>
            <person name="Grigoriev I.V."/>
        </authorList>
    </citation>
    <scope>NUCLEOTIDE SEQUENCE [LARGE SCALE GENOMIC DNA]</scope>
    <source>
        <strain evidence="6">MUCL 33604</strain>
    </source>
</reference>
<evidence type="ECO:0000256" key="2">
    <source>
        <dbReference type="ARBA" id="ARBA00023242"/>
    </source>
</evidence>
<dbReference type="GO" id="GO:0003677">
    <property type="term" value="F:DNA binding"/>
    <property type="evidence" value="ECO:0007669"/>
    <property type="project" value="InterPro"/>
</dbReference>
<gene>
    <name evidence="5" type="ORF">JAAARDRAFT_203706</name>
</gene>
<feature type="coiled-coil region" evidence="3">
    <location>
        <begin position="286"/>
        <end position="316"/>
    </location>
</feature>
<evidence type="ECO:0008006" key="7">
    <source>
        <dbReference type="Google" id="ProtNLM"/>
    </source>
</evidence>
<dbReference type="Pfam" id="PF15458">
    <property type="entry name" value="NTR2"/>
    <property type="match status" value="1"/>
</dbReference>
<evidence type="ECO:0000256" key="1">
    <source>
        <dbReference type="ARBA" id="ARBA00004123"/>
    </source>
</evidence>
<feature type="region of interest" description="Disordered" evidence="4">
    <location>
        <begin position="496"/>
        <end position="523"/>
    </location>
</feature>
<evidence type="ECO:0000313" key="5">
    <source>
        <dbReference type="EMBL" id="KDQ62610.1"/>
    </source>
</evidence>
<organism evidence="5 6">
    <name type="scientific">Jaapia argillacea MUCL 33604</name>
    <dbReference type="NCBI Taxonomy" id="933084"/>
    <lineage>
        <taxon>Eukaryota</taxon>
        <taxon>Fungi</taxon>
        <taxon>Dikarya</taxon>
        <taxon>Basidiomycota</taxon>
        <taxon>Agaricomycotina</taxon>
        <taxon>Agaricomycetes</taxon>
        <taxon>Agaricomycetidae</taxon>
        <taxon>Jaapiales</taxon>
        <taxon>Jaapiaceae</taxon>
        <taxon>Jaapia</taxon>
    </lineage>
</organism>
<feature type="compositionally biased region" description="Basic residues" evidence="4">
    <location>
        <begin position="47"/>
        <end position="58"/>
    </location>
</feature>
<dbReference type="AlphaFoldDB" id="A0A067Q8V3"/>
<keyword evidence="6" id="KW-1185">Reference proteome</keyword>
<comment type="subcellular location">
    <subcellularLocation>
        <location evidence="1">Nucleus</location>
    </subcellularLocation>
</comment>
<keyword evidence="2" id="KW-0539">Nucleus</keyword>
<feature type="compositionally biased region" description="Polar residues" evidence="4">
    <location>
        <begin position="28"/>
        <end position="37"/>
    </location>
</feature>
<dbReference type="GO" id="GO:0071008">
    <property type="term" value="C:U2-type post-mRNA release spliceosomal complex"/>
    <property type="evidence" value="ECO:0007669"/>
    <property type="project" value="InterPro"/>
</dbReference>
<dbReference type="InParanoid" id="A0A067Q8V3"/>
<evidence type="ECO:0000256" key="3">
    <source>
        <dbReference type="SAM" id="Coils"/>
    </source>
</evidence>
<feature type="compositionally biased region" description="Low complexity" evidence="4">
    <location>
        <begin position="86"/>
        <end position="106"/>
    </location>
</feature>
<sequence>MDGPVIFKRTKSKGTQRARDKSPEGNGVQPNTASGDESSSPSSLAAKLKKKARSKPKSRLSFGAGEEEDEGEVFQIKKSNLSRKISLGGSSASSGPVPVGSVTGSPRTNGTPVYDATYLSQLKASTPSSRPRIDADESYDVSMSLDDGEIAPVTEIADVFGKLWHAFSASNPSLFIVDCVCLADGETTIHSESSIQAAKAKRERIRTTQTTVSEDFISLSLTKHDNSYQGPHPESRLVREEDELGEVEEGLALTFLRTIRLKPPFPEFSEYTSAQERIALGKKGKKLEAKKRREEMQELIADADEVDDETMEWEQEQLRRGGYRPEDSTEATKQTYKAASIPMETPIPTLSAAIFRLTQSLTSLTTSHAQNTTSMTTLAEERTQLETREQEMRDMIAKAEAKRSWFAAFREWVESVATFLDEKYPPLEKLEDEHVSLLKERRDMITKRRRTDDEDDLSLFLGSLPVQAQTEELDELGRSVPQPNSSIARREHRVARTRRHARHKTSDIEEGFSTDSSLPPSDSADYETALAALSAKVKDILSDVQVDEFKDPSLGIGRWFGEWRERFADSYTGAWGGLGLVGAWEFWVRLELVGWDPIEDPRSLDAFEWYTSLYTYSRPRKDEEDDEPELGPDGDLVSAMISTAVIPRLCKLIGGGAFDPYSDRHVRRMIDLAEQVESSVQDDNLKFQALQKAVFQSFHDAVTALLFVVSQHLTLSNPRFDPEAIPARRRVLARVSKILSNILRWRRYSSEVFGIGELATKLVRDGLLLVAETGWEVGGEEASRKAHDSLPKELIPLSLKRRLGLP</sequence>
<dbReference type="InterPro" id="IPR012890">
    <property type="entry name" value="GCFC2-like"/>
</dbReference>
<dbReference type="PANTHER" id="PTHR12214:SF0">
    <property type="entry name" value="LD29489P"/>
    <property type="match status" value="1"/>
</dbReference>
<evidence type="ECO:0000313" key="6">
    <source>
        <dbReference type="Proteomes" id="UP000027265"/>
    </source>
</evidence>
<dbReference type="STRING" id="933084.A0A067Q8V3"/>
<accession>A0A067Q8V3</accession>
<protein>
    <recommendedName>
        <fullName evidence="7">GCF C-terminal domain-containing protein</fullName>
    </recommendedName>
</protein>
<dbReference type="Proteomes" id="UP000027265">
    <property type="component" value="Unassembled WGS sequence"/>
</dbReference>
<dbReference type="HOGENOM" id="CLU_020074_0_0_1"/>
<dbReference type="OrthoDB" id="429427at2759"/>
<keyword evidence="3" id="KW-0175">Coiled coil</keyword>
<dbReference type="PANTHER" id="PTHR12214">
    <property type="entry name" value="GC-RICH SEQUENCE DNA-BINDING FACTOR"/>
    <property type="match status" value="1"/>
</dbReference>
<name>A0A067Q8V3_9AGAM</name>
<dbReference type="GO" id="GO:0000390">
    <property type="term" value="P:spliceosomal complex disassembly"/>
    <property type="evidence" value="ECO:0007669"/>
    <property type="project" value="InterPro"/>
</dbReference>